<dbReference type="Gene3D" id="2.30.29.30">
    <property type="entry name" value="Pleckstrin-homology domain (PH domain)/Phosphotyrosine-binding domain (PTB)"/>
    <property type="match status" value="1"/>
</dbReference>
<organism evidence="2 3">
    <name type="scientific">Allomyces macrogynus (strain ATCC 38327)</name>
    <name type="common">Allomyces javanicus var. macrogynus</name>
    <dbReference type="NCBI Taxonomy" id="578462"/>
    <lineage>
        <taxon>Eukaryota</taxon>
        <taxon>Fungi</taxon>
        <taxon>Fungi incertae sedis</taxon>
        <taxon>Blastocladiomycota</taxon>
        <taxon>Blastocladiomycetes</taxon>
        <taxon>Blastocladiales</taxon>
        <taxon>Blastocladiaceae</taxon>
        <taxon>Allomyces</taxon>
    </lineage>
</organism>
<feature type="compositionally biased region" description="Basic residues" evidence="1">
    <location>
        <begin position="448"/>
        <end position="466"/>
    </location>
</feature>
<protein>
    <submittedName>
        <fullName evidence="2">Uncharacterized protein</fullName>
    </submittedName>
</protein>
<name>A0A0L0T8C4_ALLM3</name>
<feature type="region of interest" description="Disordered" evidence="1">
    <location>
        <begin position="554"/>
        <end position="581"/>
    </location>
</feature>
<proteinExistence type="predicted"/>
<dbReference type="EMBL" id="GG745369">
    <property type="protein sequence ID" value="KNE71063.1"/>
    <property type="molecule type" value="Genomic_DNA"/>
</dbReference>
<evidence type="ECO:0000313" key="2">
    <source>
        <dbReference type="EMBL" id="KNE71063.1"/>
    </source>
</evidence>
<dbReference type="AlphaFoldDB" id="A0A0L0T8C4"/>
<dbReference type="STRING" id="578462.A0A0L0T8C4"/>
<sequence>MSMCRFLQQVLRTNASDQGLGTVVQNAYANMMKSMALGARQLGPSDDEVVALMTQSNLRLKVELPDQVGKTFLIDSYTIAAEILVKLEERFEMDGARHEYGLAIDAGVRPSTMPLIPVMPSDRLADIITLAERLREKLSAAAGSDAPGGAGTAAIEGRVAPRIVYIRRQWTSAGSVTSRPHRNVKEGEAAPGDSSINSIPSLPKNLPPICAPALLDWTFQQLVTRFLVGDIISAAELKPNVLSELVYLMALLGVVTAVSDVQHLIPPVVLANLDTSVMVFRSKIQIMMEDWVESHKPSVVVALGTTGGNDPGAITKALVNLAKKEFNERMRATFQYFGAFPFKIKSSSDARFANGAVLIVHESSIVILDDRTRKVIMTIEYDELVNELEFGQDEFVIRTESMVQRRNVRFETVQGFMLADMITAAKDRVLASKKTKPAAAPTTAPATARRRARWPKHRTHHPHPRRPCQMQVPMAVPMMQAPMMVPAMAAVPPKPFPDMCMYSGHPQYSQAPQQAYGYYGQGGAPAPMMGAYGAPGAPPMGYPGAGYGAVQGMPMQGQPPMPAPGPQQGYNQYYYPPGPGQ</sequence>
<evidence type="ECO:0000313" key="3">
    <source>
        <dbReference type="Proteomes" id="UP000054350"/>
    </source>
</evidence>
<evidence type="ECO:0000256" key="1">
    <source>
        <dbReference type="SAM" id="MobiDB-lite"/>
    </source>
</evidence>
<feature type="compositionally biased region" description="Low complexity" evidence="1">
    <location>
        <begin position="566"/>
        <end position="575"/>
    </location>
</feature>
<reference evidence="3" key="2">
    <citation type="submission" date="2009-11" db="EMBL/GenBank/DDBJ databases">
        <title>The Genome Sequence of Allomyces macrogynus strain ATCC 38327.</title>
        <authorList>
            <consortium name="The Broad Institute Genome Sequencing Platform"/>
            <person name="Russ C."/>
            <person name="Cuomo C."/>
            <person name="Shea T."/>
            <person name="Young S.K."/>
            <person name="Zeng Q."/>
            <person name="Koehrsen M."/>
            <person name="Haas B."/>
            <person name="Borodovsky M."/>
            <person name="Guigo R."/>
            <person name="Alvarado L."/>
            <person name="Berlin A."/>
            <person name="Borenstein D."/>
            <person name="Chen Z."/>
            <person name="Engels R."/>
            <person name="Freedman E."/>
            <person name="Gellesch M."/>
            <person name="Goldberg J."/>
            <person name="Griggs A."/>
            <person name="Gujja S."/>
            <person name="Heiman D."/>
            <person name="Hepburn T."/>
            <person name="Howarth C."/>
            <person name="Jen D."/>
            <person name="Larson L."/>
            <person name="Lewis B."/>
            <person name="Mehta T."/>
            <person name="Park D."/>
            <person name="Pearson M."/>
            <person name="Roberts A."/>
            <person name="Saif S."/>
            <person name="Shenoy N."/>
            <person name="Sisk P."/>
            <person name="Stolte C."/>
            <person name="Sykes S."/>
            <person name="Walk T."/>
            <person name="White J."/>
            <person name="Yandava C."/>
            <person name="Burger G."/>
            <person name="Gray M.W."/>
            <person name="Holland P.W.H."/>
            <person name="King N."/>
            <person name="Lang F.B.F."/>
            <person name="Roger A.J."/>
            <person name="Ruiz-Trillo I."/>
            <person name="Lander E."/>
            <person name="Nusbaum C."/>
        </authorList>
    </citation>
    <scope>NUCLEOTIDE SEQUENCE [LARGE SCALE GENOMIC DNA]</scope>
    <source>
        <strain evidence="3">ATCC 38327</strain>
    </source>
</reference>
<feature type="region of interest" description="Disordered" evidence="1">
    <location>
        <begin position="176"/>
        <end position="196"/>
    </location>
</feature>
<dbReference type="Proteomes" id="UP000054350">
    <property type="component" value="Unassembled WGS sequence"/>
</dbReference>
<reference evidence="2 3" key="1">
    <citation type="submission" date="2009-11" db="EMBL/GenBank/DDBJ databases">
        <title>Annotation of Allomyces macrogynus ATCC 38327.</title>
        <authorList>
            <consortium name="The Broad Institute Genome Sequencing Platform"/>
            <person name="Russ C."/>
            <person name="Cuomo C."/>
            <person name="Burger G."/>
            <person name="Gray M.W."/>
            <person name="Holland P.W.H."/>
            <person name="King N."/>
            <person name="Lang F.B.F."/>
            <person name="Roger A.J."/>
            <person name="Ruiz-Trillo I."/>
            <person name="Young S.K."/>
            <person name="Zeng Q."/>
            <person name="Gargeya S."/>
            <person name="Fitzgerald M."/>
            <person name="Haas B."/>
            <person name="Abouelleil A."/>
            <person name="Alvarado L."/>
            <person name="Arachchi H.M."/>
            <person name="Berlin A."/>
            <person name="Chapman S.B."/>
            <person name="Gearin G."/>
            <person name="Goldberg J."/>
            <person name="Griggs A."/>
            <person name="Gujja S."/>
            <person name="Hansen M."/>
            <person name="Heiman D."/>
            <person name="Howarth C."/>
            <person name="Larimer J."/>
            <person name="Lui A."/>
            <person name="MacDonald P.J.P."/>
            <person name="McCowen C."/>
            <person name="Montmayeur A."/>
            <person name="Murphy C."/>
            <person name="Neiman D."/>
            <person name="Pearson M."/>
            <person name="Priest M."/>
            <person name="Roberts A."/>
            <person name="Saif S."/>
            <person name="Shea T."/>
            <person name="Sisk P."/>
            <person name="Stolte C."/>
            <person name="Sykes S."/>
            <person name="Wortman J."/>
            <person name="Nusbaum C."/>
            <person name="Birren B."/>
        </authorList>
    </citation>
    <scope>NUCLEOTIDE SEQUENCE [LARGE SCALE GENOMIC DNA]</scope>
    <source>
        <strain evidence="2 3">ATCC 38327</strain>
    </source>
</reference>
<feature type="region of interest" description="Disordered" evidence="1">
    <location>
        <begin position="433"/>
        <end position="468"/>
    </location>
</feature>
<accession>A0A0L0T8C4</accession>
<feature type="compositionally biased region" description="Low complexity" evidence="1">
    <location>
        <begin position="437"/>
        <end position="447"/>
    </location>
</feature>
<dbReference type="VEuPathDB" id="FungiDB:AMAG_15318"/>
<gene>
    <name evidence="2" type="ORF">AMAG_15318</name>
</gene>
<keyword evidence="3" id="KW-1185">Reference proteome</keyword>
<dbReference type="InterPro" id="IPR011993">
    <property type="entry name" value="PH-like_dom_sf"/>
</dbReference>
<dbReference type="OrthoDB" id="5563634at2759"/>